<proteinExistence type="inferred from homology"/>
<dbReference type="Proteomes" id="UP000478052">
    <property type="component" value="Unassembled WGS sequence"/>
</dbReference>
<dbReference type="PANTHER" id="PTHR11937">
    <property type="entry name" value="ACTIN"/>
    <property type="match status" value="1"/>
</dbReference>
<gene>
    <name evidence="7" type="ORF">FWK35_00036830</name>
</gene>
<dbReference type="AlphaFoldDB" id="A0A6G0Y2X9"/>
<evidence type="ECO:0000313" key="7">
    <source>
        <dbReference type="EMBL" id="KAF0748065.1"/>
    </source>
</evidence>
<feature type="non-terminal residue" evidence="7">
    <location>
        <position position="254"/>
    </location>
</feature>
<dbReference type="Gene3D" id="3.30.420.40">
    <property type="match status" value="2"/>
</dbReference>
<keyword evidence="4" id="KW-0067">ATP-binding</keyword>
<dbReference type="Gene3D" id="3.90.640.10">
    <property type="entry name" value="Actin, Chain A, domain 4"/>
    <property type="match status" value="1"/>
</dbReference>
<sequence>DIQHSEIAIVCDNGSYSLKAGFSNENFPRSIIPTIVGIPKDNKIVSIPEHGENIVFPGESAIKNKDMLDTICPIRKSIISDWDVMEQIWYHMFYENLMVPPENYNILHTEVDMNSKSSREKIFETMFELFNVPKTAVIPKSVLALYSSGRTTGLMVDSGYDYTQVMPIFEGYPLHHAVQTMSVGGWHVTQYLMELLNERGYSFNSTKDFETLNDIKEKLCYFALNFKFEKDMYTKEKEKQYTLPDGTVINVESE</sequence>
<dbReference type="PRINTS" id="PR00190">
    <property type="entry name" value="ACTIN"/>
</dbReference>
<evidence type="ECO:0000256" key="4">
    <source>
        <dbReference type="ARBA" id="ARBA00022840"/>
    </source>
</evidence>
<reference evidence="7 8" key="1">
    <citation type="submission" date="2019-08" db="EMBL/GenBank/DDBJ databases">
        <title>Whole genome of Aphis craccivora.</title>
        <authorList>
            <person name="Voronova N.V."/>
            <person name="Shulinski R.S."/>
            <person name="Bandarenka Y.V."/>
            <person name="Zhorov D.G."/>
            <person name="Warner D."/>
        </authorList>
    </citation>
    <scope>NUCLEOTIDE SEQUENCE [LARGE SCALE GENOMIC DNA]</scope>
    <source>
        <strain evidence="7">180601</strain>
        <tissue evidence="7">Whole Body</tissue>
    </source>
</reference>
<evidence type="ECO:0000256" key="6">
    <source>
        <dbReference type="RuleBase" id="RU000487"/>
    </source>
</evidence>
<dbReference type="OrthoDB" id="6602845at2759"/>
<dbReference type="Pfam" id="PF00022">
    <property type="entry name" value="Actin"/>
    <property type="match status" value="1"/>
</dbReference>
<evidence type="ECO:0000256" key="3">
    <source>
        <dbReference type="ARBA" id="ARBA00022741"/>
    </source>
</evidence>
<dbReference type="InterPro" id="IPR004000">
    <property type="entry name" value="Actin"/>
</dbReference>
<feature type="non-terminal residue" evidence="7">
    <location>
        <position position="1"/>
    </location>
</feature>
<protein>
    <submittedName>
        <fullName evidence="7">Actin-like</fullName>
    </submittedName>
</protein>
<dbReference type="GO" id="GO:0005524">
    <property type="term" value="F:ATP binding"/>
    <property type="evidence" value="ECO:0007669"/>
    <property type="project" value="UniProtKB-KW"/>
</dbReference>
<evidence type="ECO:0000256" key="5">
    <source>
        <dbReference type="ARBA" id="ARBA00023212"/>
    </source>
</evidence>
<comment type="subcellular location">
    <subcellularLocation>
        <location evidence="1">Cytoplasm</location>
        <location evidence="1">Cytoskeleton</location>
    </subcellularLocation>
</comment>
<dbReference type="GO" id="GO:0005856">
    <property type="term" value="C:cytoskeleton"/>
    <property type="evidence" value="ECO:0007669"/>
    <property type="project" value="UniProtKB-SubCell"/>
</dbReference>
<keyword evidence="8" id="KW-1185">Reference proteome</keyword>
<keyword evidence="3" id="KW-0547">Nucleotide-binding</keyword>
<evidence type="ECO:0000313" key="8">
    <source>
        <dbReference type="Proteomes" id="UP000478052"/>
    </source>
</evidence>
<evidence type="ECO:0000256" key="2">
    <source>
        <dbReference type="ARBA" id="ARBA00022490"/>
    </source>
</evidence>
<dbReference type="FunFam" id="3.30.420.40:FF:000148">
    <property type="entry name" value="Actin, alpha skeletal muscle"/>
    <property type="match status" value="1"/>
</dbReference>
<name>A0A6G0Y2X9_APHCR</name>
<accession>A0A6G0Y2X9</accession>
<dbReference type="SMART" id="SM00268">
    <property type="entry name" value="ACTIN"/>
    <property type="match status" value="1"/>
</dbReference>
<comment type="caution">
    <text evidence="7">The sequence shown here is derived from an EMBL/GenBank/DDBJ whole genome shotgun (WGS) entry which is preliminary data.</text>
</comment>
<dbReference type="InterPro" id="IPR043129">
    <property type="entry name" value="ATPase_NBD"/>
</dbReference>
<evidence type="ECO:0000256" key="1">
    <source>
        <dbReference type="ARBA" id="ARBA00004245"/>
    </source>
</evidence>
<comment type="similarity">
    <text evidence="6">Belongs to the actin family.</text>
</comment>
<dbReference type="SUPFAM" id="SSF53067">
    <property type="entry name" value="Actin-like ATPase domain"/>
    <property type="match status" value="2"/>
</dbReference>
<organism evidence="7 8">
    <name type="scientific">Aphis craccivora</name>
    <name type="common">Cowpea aphid</name>
    <dbReference type="NCBI Taxonomy" id="307492"/>
    <lineage>
        <taxon>Eukaryota</taxon>
        <taxon>Metazoa</taxon>
        <taxon>Ecdysozoa</taxon>
        <taxon>Arthropoda</taxon>
        <taxon>Hexapoda</taxon>
        <taxon>Insecta</taxon>
        <taxon>Pterygota</taxon>
        <taxon>Neoptera</taxon>
        <taxon>Paraneoptera</taxon>
        <taxon>Hemiptera</taxon>
        <taxon>Sternorrhyncha</taxon>
        <taxon>Aphidomorpha</taxon>
        <taxon>Aphidoidea</taxon>
        <taxon>Aphididae</taxon>
        <taxon>Aphidini</taxon>
        <taxon>Aphis</taxon>
        <taxon>Aphis</taxon>
    </lineage>
</organism>
<keyword evidence="2" id="KW-0963">Cytoplasm</keyword>
<keyword evidence="5" id="KW-0206">Cytoskeleton</keyword>
<dbReference type="EMBL" id="VUJU01006619">
    <property type="protein sequence ID" value="KAF0748065.1"/>
    <property type="molecule type" value="Genomic_DNA"/>
</dbReference>